<evidence type="ECO:0000256" key="3">
    <source>
        <dbReference type="ARBA" id="ARBA00022692"/>
    </source>
</evidence>
<evidence type="ECO:0008006" key="9">
    <source>
        <dbReference type="Google" id="ProtNLM"/>
    </source>
</evidence>
<reference evidence="7" key="2">
    <citation type="journal article" date="2023" name="IMA Fungus">
        <title>Comparative genomic study of the Penicillium genus elucidates a diverse pangenome and 15 lateral gene transfer events.</title>
        <authorList>
            <person name="Petersen C."/>
            <person name="Sorensen T."/>
            <person name="Nielsen M.R."/>
            <person name="Sondergaard T.E."/>
            <person name="Sorensen J.L."/>
            <person name="Fitzpatrick D.A."/>
            <person name="Frisvad J.C."/>
            <person name="Nielsen K.L."/>
        </authorList>
    </citation>
    <scope>NUCLEOTIDE SEQUENCE</scope>
    <source>
        <strain evidence="7">IBT 30069</strain>
    </source>
</reference>
<feature type="transmembrane region" description="Helical" evidence="6">
    <location>
        <begin position="122"/>
        <end position="144"/>
    </location>
</feature>
<sequence length="517" mass="57545">MSQDIKTLPKAQELPDEAVGSFEEGKITDLTAADIVHAAEDGYTQEQYKKLLRKIDFVLLPMMWLISGIQYADKASISTQATFGIREDTHLVGQQYSWLTSIFYIAYLVAEAPGNYVLQKTRLGATVAVCMFSWGIMVLCIAFAKNFAGLAALRFLEGVAECTTYPALLIITGTWYTKEEHAMRSLIWGSSNAGMDILTSLINYGIGREAERHPGGLAPWKGISLFLGSLTIILSVVVFFTVGSPREVRWLTEDEKRMASARIVASQTGSDAQKRDIDWRQVKITFQDPQTYFFFFLVIVNSIPNGGTTAFGNLVYVSFGFTPLETIVEGKIPQQALSILTFLLAGWLTLKQPNLRLYIMIASVIPAFIGMLALALLPHEGHLWTSWGMFLMTIVGNVAGPLIWTFVPSNVAGRTKKSVTGTVVFVAYCAGNCIGAQVFQNKDAPRYIPAIVVCSIMYALEIFIMIAWRTYYVWQNSRRAKLISDLGMSEEDSGHQGRLNAESDMTDYENIHFKYSF</sequence>
<dbReference type="InterPro" id="IPR036259">
    <property type="entry name" value="MFS_trans_sf"/>
</dbReference>
<keyword evidence="8" id="KW-1185">Reference proteome</keyword>
<dbReference type="InterPro" id="IPR011701">
    <property type="entry name" value="MFS"/>
</dbReference>
<accession>A0A9W9G884</accession>
<keyword evidence="5 6" id="KW-0472">Membrane</keyword>
<feature type="transmembrane region" description="Helical" evidence="6">
    <location>
        <begin position="383"/>
        <end position="407"/>
    </location>
</feature>
<keyword evidence="2" id="KW-0813">Transport</keyword>
<dbReference type="PANTHER" id="PTHR43791">
    <property type="entry name" value="PERMEASE-RELATED"/>
    <property type="match status" value="1"/>
</dbReference>
<dbReference type="EMBL" id="JAPQKH010000002">
    <property type="protein sequence ID" value="KAJ5113980.1"/>
    <property type="molecule type" value="Genomic_DNA"/>
</dbReference>
<dbReference type="Proteomes" id="UP001149165">
    <property type="component" value="Unassembled WGS sequence"/>
</dbReference>
<protein>
    <recommendedName>
        <fullName evidence="9">Major facilitator superfamily (MFS) profile domain-containing protein</fullName>
    </recommendedName>
</protein>
<comment type="subcellular location">
    <subcellularLocation>
        <location evidence="1">Membrane</location>
        <topology evidence="1">Multi-pass membrane protein</topology>
    </subcellularLocation>
</comment>
<dbReference type="Pfam" id="PF07690">
    <property type="entry name" value="MFS_1"/>
    <property type="match status" value="1"/>
</dbReference>
<proteinExistence type="predicted"/>
<keyword evidence="3 6" id="KW-0812">Transmembrane</keyword>
<feature type="transmembrane region" description="Helical" evidence="6">
    <location>
        <begin position="223"/>
        <end position="242"/>
    </location>
</feature>
<dbReference type="OrthoDB" id="6730379at2759"/>
<dbReference type="Gene3D" id="1.20.1250.20">
    <property type="entry name" value="MFS general substrate transporter like domains"/>
    <property type="match status" value="1"/>
</dbReference>
<dbReference type="GO" id="GO:0022857">
    <property type="term" value="F:transmembrane transporter activity"/>
    <property type="evidence" value="ECO:0007669"/>
    <property type="project" value="InterPro"/>
</dbReference>
<evidence type="ECO:0000256" key="4">
    <source>
        <dbReference type="ARBA" id="ARBA00022989"/>
    </source>
</evidence>
<dbReference type="SUPFAM" id="SSF103473">
    <property type="entry name" value="MFS general substrate transporter"/>
    <property type="match status" value="1"/>
</dbReference>
<evidence type="ECO:0000313" key="8">
    <source>
        <dbReference type="Proteomes" id="UP001149165"/>
    </source>
</evidence>
<feature type="transmembrane region" description="Helical" evidence="6">
    <location>
        <begin position="292"/>
        <end position="312"/>
    </location>
</feature>
<evidence type="ECO:0000256" key="1">
    <source>
        <dbReference type="ARBA" id="ARBA00004141"/>
    </source>
</evidence>
<evidence type="ECO:0000256" key="6">
    <source>
        <dbReference type="SAM" id="Phobius"/>
    </source>
</evidence>
<evidence type="ECO:0000256" key="5">
    <source>
        <dbReference type="ARBA" id="ARBA00023136"/>
    </source>
</evidence>
<feature type="transmembrane region" description="Helical" evidence="6">
    <location>
        <begin position="332"/>
        <end position="350"/>
    </location>
</feature>
<feature type="transmembrane region" description="Helical" evidence="6">
    <location>
        <begin position="357"/>
        <end position="377"/>
    </location>
</feature>
<dbReference type="PANTHER" id="PTHR43791:SF7">
    <property type="entry name" value="MAJOR FACILITATOR SUPERFAMILY (MFS) PROFILE DOMAIN-CONTAINING PROTEIN"/>
    <property type="match status" value="1"/>
</dbReference>
<comment type="caution">
    <text evidence="7">The sequence shown here is derived from an EMBL/GenBank/DDBJ whole genome shotgun (WGS) entry which is preliminary data.</text>
</comment>
<feature type="transmembrane region" description="Helical" evidence="6">
    <location>
        <begin position="92"/>
        <end position="110"/>
    </location>
</feature>
<gene>
    <name evidence="7" type="ORF">N7456_002514</name>
</gene>
<dbReference type="GO" id="GO:0016020">
    <property type="term" value="C:membrane"/>
    <property type="evidence" value="ECO:0007669"/>
    <property type="project" value="UniProtKB-SubCell"/>
</dbReference>
<keyword evidence="4 6" id="KW-1133">Transmembrane helix</keyword>
<evidence type="ECO:0000313" key="7">
    <source>
        <dbReference type="EMBL" id="KAJ5113980.1"/>
    </source>
</evidence>
<organism evidence="7 8">
    <name type="scientific">Penicillium angulare</name>
    <dbReference type="NCBI Taxonomy" id="116970"/>
    <lineage>
        <taxon>Eukaryota</taxon>
        <taxon>Fungi</taxon>
        <taxon>Dikarya</taxon>
        <taxon>Ascomycota</taxon>
        <taxon>Pezizomycotina</taxon>
        <taxon>Eurotiomycetes</taxon>
        <taxon>Eurotiomycetidae</taxon>
        <taxon>Eurotiales</taxon>
        <taxon>Aspergillaceae</taxon>
        <taxon>Penicillium</taxon>
    </lineage>
</organism>
<reference evidence="7" key="1">
    <citation type="submission" date="2022-11" db="EMBL/GenBank/DDBJ databases">
        <authorList>
            <person name="Petersen C."/>
        </authorList>
    </citation>
    <scope>NUCLEOTIDE SEQUENCE</scope>
    <source>
        <strain evidence="7">IBT 30069</strain>
    </source>
</reference>
<dbReference type="AlphaFoldDB" id="A0A9W9G884"/>
<feature type="transmembrane region" description="Helical" evidence="6">
    <location>
        <begin position="419"/>
        <end position="440"/>
    </location>
</feature>
<evidence type="ECO:0000256" key="2">
    <source>
        <dbReference type="ARBA" id="ARBA00022448"/>
    </source>
</evidence>
<feature type="transmembrane region" description="Helical" evidence="6">
    <location>
        <begin position="55"/>
        <end position="72"/>
    </location>
</feature>
<feature type="transmembrane region" description="Helical" evidence="6">
    <location>
        <begin position="446"/>
        <end position="468"/>
    </location>
</feature>
<name>A0A9W9G884_9EURO</name>